<name>A0ABP9Q6K1_9PSEU</name>
<dbReference type="InterPro" id="IPR050741">
    <property type="entry name" value="Acyl-CoA_dehydrogenase"/>
</dbReference>
<evidence type="ECO:0000259" key="3">
    <source>
        <dbReference type="Pfam" id="PF02771"/>
    </source>
</evidence>
<dbReference type="Gene3D" id="2.40.110.10">
    <property type="entry name" value="Butyryl-CoA Dehydrogenase, subunit A, domain 2"/>
    <property type="match status" value="1"/>
</dbReference>
<dbReference type="Gene3D" id="1.20.140.10">
    <property type="entry name" value="Butyryl-CoA Dehydrogenase, subunit A, domain 3"/>
    <property type="match status" value="1"/>
</dbReference>
<evidence type="ECO:0000256" key="1">
    <source>
        <dbReference type="ARBA" id="ARBA00023002"/>
    </source>
</evidence>
<organism evidence="5 6">
    <name type="scientific">Amycolatopsis dongchuanensis</name>
    <dbReference type="NCBI Taxonomy" id="1070866"/>
    <lineage>
        <taxon>Bacteria</taxon>
        <taxon>Bacillati</taxon>
        <taxon>Actinomycetota</taxon>
        <taxon>Actinomycetes</taxon>
        <taxon>Pseudonocardiales</taxon>
        <taxon>Pseudonocardiaceae</taxon>
        <taxon>Amycolatopsis</taxon>
    </lineage>
</organism>
<dbReference type="InterPro" id="IPR009100">
    <property type="entry name" value="AcylCoA_DH/oxidase_NM_dom_sf"/>
</dbReference>
<dbReference type="SUPFAM" id="SSF47203">
    <property type="entry name" value="Acyl-CoA dehydrogenase C-terminal domain-like"/>
    <property type="match status" value="1"/>
</dbReference>
<evidence type="ECO:0000259" key="4">
    <source>
        <dbReference type="Pfam" id="PF08028"/>
    </source>
</evidence>
<proteinExistence type="inferred from homology"/>
<keyword evidence="6" id="KW-1185">Reference proteome</keyword>
<accession>A0ABP9Q6K1</accession>
<feature type="domain" description="Acyl-CoA dehydrogenase/oxidase N-terminal" evidence="3">
    <location>
        <begin position="32"/>
        <end position="101"/>
    </location>
</feature>
<dbReference type="PANTHER" id="PTHR48083:SF19">
    <property type="entry name" value="FLAVIN-DEPENDENT MONOOXYGENASE, OXYGENASE SUBUNIT HSAA"/>
    <property type="match status" value="1"/>
</dbReference>
<dbReference type="RefSeq" id="WP_346052869.1">
    <property type="nucleotide sequence ID" value="NZ_BAABIB010000036.1"/>
</dbReference>
<comment type="similarity">
    <text evidence="2">Belongs to the HpaH/HsaA monooxygenase family.</text>
</comment>
<dbReference type="InterPro" id="IPR046373">
    <property type="entry name" value="Acyl-CoA_Oxase/DH_mid-dom_sf"/>
</dbReference>
<dbReference type="Pfam" id="PF08028">
    <property type="entry name" value="Acyl-CoA_dh_2"/>
    <property type="match status" value="1"/>
</dbReference>
<comment type="caution">
    <text evidence="5">The sequence shown here is derived from an EMBL/GenBank/DDBJ whole genome shotgun (WGS) entry which is preliminary data.</text>
</comment>
<protein>
    <submittedName>
        <fullName evidence="5">Acyl-CoA dehydrogenase family protein</fullName>
    </submittedName>
</protein>
<dbReference type="Pfam" id="PF02771">
    <property type="entry name" value="Acyl-CoA_dh_N"/>
    <property type="match status" value="1"/>
</dbReference>
<evidence type="ECO:0000313" key="6">
    <source>
        <dbReference type="Proteomes" id="UP001500192"/>
    </source>
</evidence>
<evidence type="ECO:0000313" key="5">
    <source>
        <dbReference type="EMBL" id="GAA5156462.1"/>
    </source>
</evidence>
<gene>
    <name evidence="5" type="ORF">GCM10023214_14000</name>
</gene>
<dbReference type="InterPro" id="IPR013786">
    <property type="entry name" value="AcylCoA_DH/ox_N"/>
</dbReference>
<dbReference type="PANTHER" id="PTHR48083">
    <property type="entry name" value="MEDIUM-CHAIN SPECIFIC ACYL-COA DEHYDROGENASE, MITOCHONDRIAL-RELATED"/>
    <property type="match status" value="1"/>
</dbReference>
<feature type="domain" description="Acyl-CoA dehydrogenase C-terminal" evidence="4">
    <location>
        <begin position="247"/>
        <end position="379"/>
    </location>
</feature>
<keyword evidence="1" id="KW-0560">Oxidoreductase</keyword>
<dbReference type="Proteomes" id="UP001500192">
    <property type="component" value="Unassembled WGS sequence"/>
</dbReference>
<reference evidence="6" key="1">
    <citation type="journal article" date="2019" name="Int. J. Syst. Evol. Microbiol.">
        <title>The Global Catalogue of Microorganisms (GCM) 10K type strain sequencing project: providing services to taxonomists for standard genome sequencing and annotation.</title>
        <authorList>
            <consortium name="The Broad Institute Genomics Platform"/>
            <consortium name="The Broad Institute Genome Sequencing Center for Infectious Disease"/>
            <person name="Wu L."/>
            <person name="Ma J."/>
        </authorList>
    </citation>
    <scope>NUCLEOTIDE SEQUENCE [LARGE SCALE GENOMIC DNA]</scope>
    <source>
        <strain evidence="6">JCM 18054</strain>
    </source>
</reference>
<evidence type="ECO:0000256" key="2">
    <source>
        <dbReference type="ARBA" id="ARBA00049661"/>
    </source>
</evidence>
<dbReference type="InterPro" id="IPR037069">
    <property type="entry name" value="AcylCoA_DH/ox_N_sf"/>
</dbReference>
<dbReference type="SUPFAM" id="SSF56645">
    <property type="entry name" value="Acyl-CoA dehydrogenase NM domain-like"/>
    <property type="match status" value="1"/>
</dbReference>
<dbReference type="Gene3D" id="1.10.540.10">
    <property type="entry name" value="Acyl-CoA dehydrogenase/oxidase, N-terminal domain"/>
    <property type="match status" value="1"/>
</dbReference>
<dbReference type="EMBL" id="BAABIB010000036">
    <property type="protein sequence ID" value="GAA5156462.1"/>
    <property type="molecule type" value="Genomic_DNA"/>
</dbReference>
<dbReference type="InterPro" id="IPR013107">
    <property type="entry name" value="Acyl-CoA_DH_C"/>
</dbReference>
<sequence length="402" mass="43135">MTAQTTSPAPAVPSTSELVARARDLKPLLSKNAAAGETDRRVVEESIQAMTDAGLFKLAVPRRYGGYETSMRTMLDVSAAVAEADGGTSWVLTLTNVCAWLTGLFPARAQDDVFGADPEAKVSGVLTPTAETVKVDGGWRVTGKWYYNSGSWHATWAALGVPLTDETGEVVDQALVLIPRADLDLEDTWFVAGMRSSGSNCLVAENVFVPEHRVMRVPAAIVGEYPTEHKDTEALYRSAFVPVLALVLVGPQLGMGRAALELVVGKAAKKPISYTFFAAQQDSTAFQLQIAEAARLIDTAHLHAYRAADDIDEAAARGVYPDLLTRARVRSDTGYVAECITRAIEILLYAHGAGSFAEVNPLQRIWRDSATAARHAVVSPAVSYEVYGKALLGVDETITPLV</sequence>
<dbReference type="PIRSF" id="PIRSF016578">
    <property type="entry name" value="HsaA"/>
    <property type="match status" value="1"/>
</dbReference>
<dbReference type="InterPro" id="IPR036250">
    <property type="entry name" value="AcylCo_DH-like_C"/>
</dbReference>